<reference evidence="2" key="1">
    <citation type="submission" date="2016-09" db="EMBL/GenBank/DDBJ databases">
        <authorList>
            <person name="Varghese N."/>
            <person name="Submissions S."/>
        </authorList>
    </citation>
    <scope>NUCLEOTIDE SEQUENCE [LARGE SCALE GENOMIC DNA]</scope>
    <source>
        <strain evidence="2">ANC 4667</strain>
    </source>
</reference>
<proteinExistence type="predicted"/>
<keyword evidence="2" id="KW-1185">Reference proteome</keyword>
<dbReference type="AlphaFoldDB" id="A0A1G6GYA3"/>
<sequence length="112" mass="12732">MSESVIITNETFSVATLIYARLRRVSGRVIDASYLTENVEYAEHVMAMAKQTQDPELLRLVERLTKVLGLKVDEEPVNEIQFTQHVDLISVEPTQEDIERAQGANRYIGALR</sequence>
<dbReference type="RefSeq" id="WP_092818475.1">
    <property type="nucleotide sequence ID" value="NZ_BAABKJ010000006.1"/>
</dbReference>
<dbReference type="EMBL" id="FMYO01000001">
    <property type="protein sequence ID" value="SDB86086.1"/>
    <property type="molecule type" value="Genomic_DNA"/>
</dbReference>
<dbReference type="STRING" id="1226327.SAMN05421732_101406"/>
<name>A0A1G6GYA3_9GAMM</name>
<accession>A0A1G6GYA3</accession>
<protein>
    <submittedName>
        <fullName evidence="1">Uncharacterized protein</fullName>
    </submittedName>
</protein>
<evidence type="ECO:0000313" key="2">
    <source>
        <dbReference type="Proteomes" id="UP000243468"/>
    </source>
</evidence>
<gene>
    <name evidence="1" type="ORF">SAMN05421732_101406</name>
</gene>
<evidence type="ECO:0000313" key="1">
    <source>
        <dbReference type="EMBL" id="SDB86086.1"/>
    </source>
</evidence>
<organism evidence="1 2">
    <name type="scientific">Acinetobacter kookii</name>
    <dbReference type="NCBI Taxonomy" id="1226327"/>
    <lineage>
        <taxon>Bacteria</taxon>
        <taxon>Pseudomonadati</taxon>
        <taxon>Pseudomonadota</taxon>
        <taxon>Gammaproteobacteria</taxon>
        <taxon>Moraxellales</taxon>
        <taxon>Moraxellaceae</taxon>
        <taxon>Acinetobacter</taxon>
    </lineage>
</organism>
<dbReference type="Proteomes" id="UP000243468">
    <property type="component" value="Unassembled WGS sequence"/>
</dbReference>
<dbReference type="OrthoDB" id="6693603at2"/>